<evidence type="ECO:0000313" key="2">
    <source>
        <dbReference type="Proteomes" id="UP001497623"/>
    </source>
</evidence>
<keyword evidence="2" id="KW-1185">Reference proteome</keyword>
<dbReference type="Pfam" id="PF05380">
    <property type="entry name" value="Peptidase_A17"/>
    <property type="match status" value="1"/>
</dbReference>
<proteinExistence type="predicted"/>
<reference evidence="1 2" key="1">
    <citation type="submission" date="2024-05" db="EMBL/GenBank/DDBJ databases">
        <authorList>
            <person name="Wallberg A."/>
        </authorList>
    </citation>
    <scope>NUCLEOTIDE SEQUENCE [LARGE SCALE GENOMIC DNA]</scope>
</reference>
<accession>A0AAV2SEM4</accession>
<feature type="non-terminal residue" evidence="1">
    <location>
        <position position="191"/>
    </location>
</feature>
<evidence type="ECO:0008006" key="3">
    <source>
        <dbReference type="Google" id="ProtNLM"/>
    </source>
</evidence>
<dbReference type="Proteomes" id="UP001497623">
    <property type="component" value="Unassembled WGS sequence"/>
</dbReference>
<dbReference type="PANTHER" id="PTHR47331">
    <property type="entry name" value="PHD-TYPE DOMAIN-CONTAINING PROTEIN"/>
    <property type="match status" value="1"/>
</dbReference>
<gene>
    <name evidence="1" type="ORF">MNOR_LOCUS36650</name>
</gene>
<sequence length="191" mass="21840">RYTSLVFGSVASPFLLAAVLEKHILDNCANNMVKRALLNNTYVDNIAFSNNFETNMCIFLTESTKVMESGSFQLRQWSSNCNKLMKLAKERGINDENTIVKVLGITWDTFTDRISFGTNIKWEGKFCKRSVLAASNSLFDPLGYICPISMQNKLFLQKLWMLGLEWETEFNLDHTLTTEWRNLLADCNIAV</sequence>
<name>A0AAV2SEM4_MEGNR</name>
<feature type="non-terminal residue" evidence="1">
    <location>
        <position position="1"/>
    </location>
</feature>
<dbReference type="InterPro" id="IPR008042">
    <property type="entry name" value="Retrotrans_Pao"/>
</dbReference>
<comment type="caution">
    <text evidence="1">The sequence shown here is derived from an EMBL/GenBank/DDBJ whole genome shotgun (WGS) entry which is preliminary data.</text>
</comment>
<dbReference type="AlphaFoldDB" id="A0AAV2SEM4"/>
<evidence type="ECO:0000313" key="1">
    <source>
        <dbReference type="EMBL" id="CAL4191802.1"/>
    </source>
</evidence>
<protein>
    <recommendedName>
        <fullName evidence="3">Reverse transcriptase</fullName>
    </recommendedName>
</protein>
<dbReference type="EMBL" id="CAXKWB010068164">
    <property type="protein sequence ID" value="CAL4191802.1"/>
    <property type="molecule type" value="Genomic_DNA"/>
</dbReference>
<organism evidence="1 2">
    <name type="scientific">Meganyctiphanes norvegica</name>
    <name type="common">Northern krill</name>
    <name type="synonym">Thysanopoda norvegica</name>
    <dbReference type="NCBI Taxonomy" id="48144"/>
    <lineage>
        <taxon>Eukaryota</taxon>
        <taxon>Metazoa</taxon>
        <taxon>Ecdysozoa</taxon>
        <taxon>Arthropoda</taxon>
        <taxon>Crustacea</taxon>
        <taxon>Multicrustacea</taxon>
        <taxon>Malacostraca</taxon>
        <taxon>Eumalacostraca</taxon>
        <taxon>Eucarida</taxon>
        <taxon>Euphausiacea</taxon>
        <taxon>Euphausiidae</taxon>
        <taxon>Meganyctiphanes</taxon>
    </lineage>
</organism>